<dbReference type="InterPro" id="IPR003439">
    <property type="entry name" value="ABC_transporter-like_ATP-bd"/>
</dbReference>
<comment type="caution">
    <text evidence="6">The sequence shown here is derived from an EMBL/GenBank/DDBJ whole genome shotgun (WGS) entry which is preliminary data.</text>
</comment>
<dbReference type="InterPro" id="IPR027417">
    <property type="entry name" value="P-loop_NTPase"/>
</dbReference>
<dbReference type="Gene3D" id="3.40.50.300">
    <property type="entry name" value="P-loop containing nucleotide triphosphate hydrolases"/>
    <property type="match status" value="1"/>
</dbReference>
<keyword evidence="3" id="KW-0547">Nucleotide-binding</keyword>
<dbReference type="EMBL" id="JACHIG010000002">
    <property type="protein sequence ID" value="MBB5031945.1"/>
    <property type="molecule type" value="Genomic_DNA"/>
</dbReference>
<dbReference type="InterPro" id="IPR003593">
    <property type="entry name" value="AAA+_ATPase"/>
</dbReference>
<evidence type="ECO:0000256" key="4">
    <source>
        <dbReference type="ARBA" id="ARBA00022840"/>
    </source>
</evidence>
<organism evidence="6 7">
    <name type="scientific">Prosthecobacter vanneervenii</name>
    <dbReference type="NCBI Taxonomy" id="48466"/>
    <lineage>
        <taxon>Bacteria</taxon>
        <taxon>Pseudomonadati</taxon>
        <taxon>Verrucomicrobiota</taxon>
        <taxon>Verrucomicrobiia</taxon>
        <taxon>Verrucomicrobiales</taxon>
        <taxon>Verrucomicrobiaceae</taxon>
        <taxon>Prosthecobacter</taxon>
    </lineage>
</organism>
<accession>A0A7W7Y9F5</accession>
<keyword evidence="4 6" id="KW-0067">ATP-binding</keyword>
<evidence type="ECO:0000256" key="2">
    <source>
        <dbReference type="ARBA" id="ARBA00022448"/>
    </source>
</evidence>
<proteinExistence type="inferred from homology"/>
<dbReference type="Pfam" id="PF13732">
    <property type="entry name" value="DrrA1-3_C"/>
    <property type="match status" value="1"/>
</dbReference>
<name>A0A7W7Y9F5_9BACT</name>
<keyword evidence="7" id="KW-1185">Reference proteome</keyword>
<dbReference type="Pfam" id="PF00005">
    <property type="entry name" value="ABC_tran"/>
    <property type="match status" value="1"/>
</dbReference>
<dbReference type="RefSeq" id="WP_184338869.1">
    <property type="nucleotide sequence ID" value="NZ_JACHIG010000002.1"/>
</dbReference>
<feature type="domain" description="ABC transporter" evidence="5">
    <location>
        <begin position="2"/>
        <end position="231"/>
    </location>
</feature>
<evidence type="ECO:0000256" key="3">
    <source>
        <dbReference type="ARBA" id="ARBA00022741"/>
    </source>
</evidence>
<protein>
    <submittedName>
        <fullName evidence="6">ABC-2 type transport system ATP-binding protein</fullName>
    </submittedName>
</protein>
<dbReference type="GO" id="GO:0005524">
    <property type="term" value="F:ATP binding"/>
    <property type="evidence" value="ECO:0007669"/>
    <property type="project" value="UniProtKB-KW"/>
</dbReference>
<gene>
    <name evidence="6" type="ORF">HNQ65_001513</name>
</gene>
<dbReference type="PANTHER" id="PTHR43335:SF4">
    <property type="entry name" value="ABC TRANSPORTER, ATP-BINDING PROTEIN"/>
    <property type="match status" value="1"/>
</dbReference>
<dbReference type="AlphaFoldDB" id="A0A7W7Y9F5"/>
<dbReference type="InterPro" id="IPR025302">
    <property type="entry name" value="DrrA1/2-like_C"/>
</dbReference>
<reference evidence="6 7" key="1">
    <citation type="submission" date="2020-08" db="EMBL/GenBank/DDBJ databases">
        <title>Genomic Encyclopedia of Type Strains, Phase IV (KMG-IV): sequencing the most valuable type-strain genomes for metagenomic binning, comparative biology and taxonomic classification.</title>
        <authorList>
            <person name="Goeker M."/>
        </authorList>
    </citation>
    <scope>NUCLEOTIDE SEQUENCE [LARGE SCALE GENOMIC DNA]</scope>
    <source>
        <strain evidence="6 7">DSM 12252</strain>
    </source>
</reference>
<dbReference type="PANTHER" id="PTHR43335">
    <property type="entry name" value="ABC TRANSPORTER, ATP-BINDING PROTEIN"/>
    <property type="match status" value="1"/>
</dbReference>
<dbReference type="SUPFAM" id="SSF52540">
    <property type="entry name" value="P-loop containing nucleoside triphosphate hydrolases"/>
    <property type="match status" value="1"/>
</dbReference>
<keyword evidence="2" id="KW-0813">Transport</keyword>
<sequence>MIDVQDLTKQYAGRTAVNHISFRVEPGEIVGFLGPNGAGKSTTMRILSGYMPATSGRASVAGFDVFHQSIQVRQNVGYMPENAPLYSDMKVKEYLRFRAELKGLSGLSMRRRIGEVMELTGVTDMRKRLIGNLSKGYRQRVALADALVHKPKLLILDEPTNGLDPVQIRHVRDLLRSLKSKHTVLLSTHILHEVEQSCDRVIMINQGRIRANDTPENLTRQLRSTTLLHLELEGSGPVTEKLAALPGVRKATEEPLLVHPWRRYTLRVEPDQDVREALLTLATAQKWRIREMHRQLPTLEDVFVEFSMNAGTPSDIPTHVL</sequence>
<evidence type="ECO:0000313" key="6">
    <source>
        <dbReference type="EMBL" id="MBB5031945.1"/>
    </source>
</evidence>
<evidence type="ECO:0000313" key="7">
    <source>
        <dbReference type="Proteomes" id="UP000590740"/>
    </source>
</evidence>
<dbReference type="SMART" id="SM00382">
    <property type="entry name" value="AAA"/>
    <property type="match status" value="1"/>
</dbReference>
<evidence type="ECO:0000256" key="1">
    <source>
        <dbReference type="ARBA" id="ARBA00005417"/>
    </source>
</evidence>
<dbReference type="PROSITE" id="PS50893">
    <property type="entry name" value="ABC_TRANSPORTER_2"/>
    <property type="match status" value="1"/>
</dbReference>
<dbReference type="GO" id="GO:0016887">
    <property type="term" value="F:ATP hydrolysis activity"/>
    <property type="evidence" value="ECO:0007669"/>
    <property type="project" value="InterPro"/>
</dbReference>
<evidence type="ECO:0000259" key="5">
    <source>
        <dbReference type="PROSITE" id="PS50893"/>
    </source>
</evidence>
<dbReference type="Proteomes" id="UP000590740">
    <property type="component" value="Unassembled WGS sequence"/>
</dbReference>
<comment type="similarity">
    <text evidence="1">Belongs to the ABC transporter superfamily.</text>
</comment>
<dbReference type="CDD" id="cd03230">
    <property type="entry name" value="ABC_DR_subfamily_A"/>
    <property type="match status" value="1"/>
</dbReference>